<sequence length="162" mass="16926">MRSCKPTTRQLCLAGLLTAVVLVMTMIRLPVPMMQGYPHIGDAAILLCGLVLGPMGTVPAAIGSALADLIYGYVFYAPFTLVIKGAMGFFAGKFLKNGLSVRNILTVAGISVFMVLAYFLTDMVLYGWAAAAGSIVGNIAQAIASIALGCVVLALPIERIKG</sequence>
<dbReference type="Pfam" id="PF07155">
    <property type="entry name" value="ECF-ribofla_trS"/>
    <property type="match status" value="1"/>
</dbReference>
<dbReference type="AlphaFoldDB" id="A0A9D1FZV2"/>
<feature type="transmembrane region" description="Helical" evidence="3">
    <location>
        <begin position="135"/>
        <end position="157"/>
    </location>
</feature>
<evidence type="ECO:0000313" key="5">
    <source>
        <dbReference type="Proteomes" id="UP000824140"/>
    </source>
</evidence>
<dbReference type="PANTHER" id="PTHR37815">
    <property type="entry name" value="UPF0397 PROTEIN BC_2624-RELATED"/>
    <property type="match status" value="1"/>
</dbReference>
<organism evidence="4 5">
    <name type="scientific">Candidatus Alectryocaccomicrobium excrementavium</name>
    <dbReference type="NCBI Taxonomy" id="2840668"/>
    <lineage>
        <taxon>Bacteria</taxon>
        <taxon>Bacillati</taxon>
        <taxon>Bacillota</taxon>
        <taxon>Clostridia</taxon>
        <taxon>Candidatus Alectryocaccomicrobium</taxon>
    </lineage>
</organism>
<dbReference type="InterPro" id="IPR009825">
    <property type="entry name" value="ECF_substrate-spec-like"/>
</dbReference>
<evidence type="ECO:0000256" key="3">
    <source>
        <dbReference type="SAM" id="Phobius"/>
    </source>
</evidence>
<comment type="caution">
    <text evidence="4">The sequence shown here is derived from an EMBL/GenBank/DDBJ whole genome shotgun (WGS) entry which is preliminary data.</text>
</comment>
<evidence type="ECO:0000256" key="2">
    <source>
        <dbReference type="ARBA" id="ARBA00022989"/>
    </source>
</evidence>
<evidence type="ECO:0000256" key="1">
    <source>
        <dbReference type="ARBA" id="ARBA00022692"/>
    </source>
</evidence>
<feature type="transmembrane region" description="Helical" evidence="3">
    <location>
        <begin position="73"/>
        <end position="92"/>
    </location>
</feature>
<keyword evidence="2 3" id="KW-1133">Transmembrane helix</keyword>
<dbReference type="Gene3D" id="1.10.1760.20">
    <property type="match status" value="1"/>
</dbReference>
<evidence type="ECO:0000313" key="4">
    <source>
        <dbReference type="EMBL" id="HIS92631.1"/>
    </source>
</evidence>
<feature type="transmembrane region" description="Helical" evidence="3">
    <location>
        <begin position="104"/>
        <end position="129"/>
    </location>
</feature>
<proteinExistence type="predicted"/>
<protein>
    <submittedName>
        <fullName evidence="4">ECF transporter S component</fullName>
    </submittedName>
</protein>
<name>A0A9D1FZV2_9FIRM</name>
<gene>
    <name evidence="4" type="ORF">IAA84_06385</name>
</gene>
<dbReference type="Proteomes" id="UP000824140">
    <property type="component" value="Unassembled WGS sequence"/>
</dbReference>
<dbReference type="GO" id="GO:0016020">
    <property type="term" value="C:membrane"/>
    <property type="evidence" value="ECO:0007669"/>
    <property type="project" value="InterPro"/>
</dbReference>
<feature type="transmembrane region" description="Helical" evidence="3">
    <location>
        <begin position="43"/>
        <end position="67"/>
    </location>
</feature>
<keyword evidence="1 3" id="KW-0812">Transmembrane</keyword>
<dbReference type="EMBL" id="DVJN01000126">
    <property type="protein sequence ID" value="HIS92631.1"/>
    <property type="molecule type" value="Genomic_DNA"/>
</dbReference>
<dbReference type="PANTHER" id="PTHR37815:SF3">
    <property type="entry name" value="UPF0397 PROTEIN SPR0429"/>
    <property type="match status" value="1"/>
</dbReference>
<accession>A0A9D1FZV2</accession>
<keyword evidence="3" id="KW-0472">Membrane</keyword>
<feature type="transmembrane region" description="Helical" evidence="3">
    <location>
        <begin position="12"/>
        <end position="31"/>
    </location>
</feature>
<reference evidence="4" key="2">
    <citation type="journal article" date="2021" name="PeerJ">
        <title>Extensive microbial diversity within the chicken gut microbiome revealed by metagenomics and culture.</title>
        <authorList>
            <person name="Gilroy R."/>
            <person name="Ravi A."/>
            <person name="Getino M."/>
            <person name="Pursley I."/>
            <person name="Horton D.L."/>
            <person name="Alikhan N.F."/>
            <person name="Baker D."/>
            <person name="Gharbi K."/>
            <person name="Hall N."/>
            <person name="Watson M."/>
            <person name="Adriaenssens E.M."/>
            <person name="Foster-Nyarko E."/>
            <person name="Jarju S."/>
            <person name="Secka A."/>
            <person name="Antonio M."/>
            <person name="Oren A."/>
            <person name="Chaudhuri R.R."/>
            <person name="La Ragione R."/>
            <person name="Hildebrand F."/>
            <person name="Pallen M.J."/>
        </authorList>
    </citation>
    <scope>NUCLEOTIDE SEQUENCE</scope>
    <source>
        <strain evidence="4">13766</strain>
    </source>
</reference>
<reference evidence="4" key="1">
    <citation type="submission" date="2020-10" db="EMBL/GenBank/DDBJ databases">
        <authorList>
            <person name="Gilroy R."/>
        </authorList>
    </citation>
    <scope>NUCLEOTIDE SEQUENCE</scope>
    <source>
        <strain evidence="4">13766</strain>
    </source>
</reference>